<reference evidence="4 5" key="1">
    <citation type="submission" date="2016-08" db="EMBL/GenBank/DDBJ databases">
        <authorList>
            <person name="Seilhamer J.J."/>
        </authorList>
    </citation>
    <scope>NUCLEOTIDE SEQUENCE [LARGE SCALE GENOMIC DNA]</scope>
    <source>
        <strain evidence="4 5">PH27A</strain>
    </source>
</reference>
<keyword evidence="4" id="KW-0378">Hydrolase</keyword>
<dbReference type="PANTHER" id="PTHR42796:SF7">
    <property type="entry name" value="2-DEHYDRO-3-DEOXY-D-ARABINONATE DEHYDRATASE"/>
    <property type="match status" value="1"/>
</dbReference>
<dbReference type="GO" id="GO:0016787">
    <property type="term" value="F:hydrolase activity"/>
    <property type="evidence" value="ECO:0007669"/>
    <property type="project" value="UniProtKB-KW"/>
</dbReference>
<evidence type="ECO:0000256" key="2">
    <source>
        <dbReference type="ARBA" id="ARBA00022723"/>
    </source>
</evidence>
<dbReference type="Proteomes" id="UP000094291">
    <property type="component" value="Unassembled WGS sequence"/>
</dbReference>
<dbReference type="Pfam" id="PF01557">
    <property type="entry name" value="FAA_hydrolase"/>
    <property type="match status" value="1"/>
</dbReference>
<dbReference type="InterPro" id="IPR051121">
    <property type="entry name" value="FAH"/>
</dbReference>
<feature type="domain" description="Fumarylacetoacetase-like C-terminal" evidence="3">
    <location>
        <begin position="224"/>
        <end position="365"/>
    </location>
</feature>
<keyword evidence="2" id="KW-0479">Metal-binding</keyword>
<evidence type="ECO:0000259" key="3">
    <source>
        <dbReference type="Pfam" id="PF01557"/>
    </source>
</evidence>
<dbReference type="RefSeq" id="WP_068999560.1">
    <property type="nucleotide sequence ID" value="NZ_MDTQ01000001.1"/>
</dbReference>
<dbReference type="GO" id="GO:0046872">
    <property type="term" value="F:metal ion binding"/>
    <property type="evidence" value="ECO:0007669"/>
    <property type="project" value="UniProtKB-KW"/>
</dbReference>
<evidence type="ECO:0000256" key="1">
    <source>
        <dbReference type="ARBA" id="ARBA00010211"/>
    </source>
</evidence>
<proteinExistence type="inferred from homology"/>
<gene>
    <name evidence="4" type="ORF">BFW38_14590</name>
</gene>
<protein>
    <submittedName>
        <fullName evidence="4">Fumarylacetoacetate hydrolase</fullName>
    </submittedName>
</protein>
<comment type="caution">
    <text evidence="4">The sequence shown here is derived from an EMBL/GenBank/DDBJ whole genome shotgun (WGS) entry which is preliminary data.</text>
</comment>
<dbReference type="InterPro" id="IPR036663">
    <property type="entry name" value="Fumarylacetoacetase_C_sf"/>
</dbReference>
<evidence type="ECO:0000313" key="4">
    <source>
        <dbReference type="EMBL" id="ODC04576.1"/>
    </source>
</evidence>
<dbReference type="PANTHER" id="PTHR42796">
    <property type="entry name" value="FUMARYLACETOACETATE HYDROLASE DOMAIN-CONTAINING PROTEIN 2A-RELATED"/>
    <property type="match status" value="1"/>
</dbReference>
<dbReference type="OrthoDB" id="9779415at2"/>
<dbReference type="Gene3D" id="3.90.850.10">
    <property type="entry name" value="Fumarylacetoacetase-like, C-terminal domain"/>
    <property type="match status" value="1"/>
</dbReference>
<dbReference type="SUPFAM" id="SSF56529">
    <property type="entry name" value="FAH"/>
    <property type="match status" value="1"/>
</dbReference>
<comment type="similarity">
    <text evidence="1">Belongs to the FAH family.</text>
</comment>
<evidence type="ECO:0000313" key="5">
    <source>
        <dbReference type="Proteomes" id="UP000094291"/>
    </source>
</evidence>
<accession>A0A1E2VCM3</accession>
<sequence length="399" mass="42632">MSLALTPETTLPVDHQNALLVGRAWVPAPVAGPSPIVIKAGRVYDLSQHFATLSQLLETDQPQQRLKEIEGIDLGTVEALLANSGPTPNIDQPFLLAPADLQVIKAAGVTFADSMIERVIEERAGGDTTQAAEIRQQVQAVIGSDLSAIVPGSPQAQALKQLLQSQGLWSQYLEVGIGPDAEIFTKAPVMAAVGSGAVIGIHPKSAWNNPEPEVVLAVNSRGDILGATLGNDVNLRDFEGRSALLLSKAKDNNASCAIGPFIRLFDQHFTLDDVRQCTVELKVEGTDGYTLAGTSLMNKISRDPADLAQQTLNANHQYPDGFLLFLGTLFAPTQDRGEAGSGFTHHPGDRVEISSPQLGRLTNQVTTSDQAPPWTFGLNQLLHNLADRGLLSPKKDQTL</sequence>
<dbReference type="InterPro" id="IPR011234">
    <property type="entry name" value="Fumarylacetoacetase-like_C"/>
</dbReference>
<dbReference type="EMBL" id="MDTQ01000001">
    <property type="protein sequence ID" value="ODC04576.1"/>
    <property type="molecule type" value="Genomic_DNA"/>
</dbReference>
<dbReference type="GO" id="GO:0044281">
    <property type="term" value="P:small molecule metabolic process"/>
    <property type="evidence" value="ECO:0007669"/>
    <property type="project" value="UniProtKB-ARBA"/>
</dbReference>
<organism evidence="4 5">
    <name type="scientific">Terasakiispira papahanaumokuakeensis</name>
    <dbReference type="NCBI Taxonomy" id="197479"/>
    <lineage>
        <taxon>Bacteria</taxon>
        <taxon>Pseudomonadati</taxon>
        <taxon>Pseudomonadota</taxon>
        <taxon>Gammaproteobacteria</taxon>
        <taxon>Oceanospirillales</taxon>
        <taxon>Terasakiispira</taxon>
    </lineage>
</organism>
<dbReference type="STRING" id="197479.BFW38_14590"/>
<name>A0A1E2VCM3_9GAMM</name>
<keyword evidence="5" id="KW-1185">Reference proteome</keyword>
<dbReference type="AlphaFoldDB" id="A0A1E2VCM3"/>